<dbReference type="Pfam" id="PF01882">
    <property type="entry name" value="DUF58"/>
    <property type="match status" value="1"/>
</dbReference>
<comment type="caution">
    <text evidence="3">The sequence shown here is derived from an EMBL/GenBank/DDBJ whole genome shotgun (WGS) entry which is preliminary data.</text>
</comment>
<sequence>MTTQSPTARGRRRRASALDQARFAGAQVARSLGGAARAGGAKVAPLWRAVSSRVAPVVGVVSVLGWIVLGTAVVAFAIAFWLGWAELLFVGATLLAALLIATAFVFGRSTYAVTVELNPRRVVAGDRALGRLGVVNNGQRPVLPTRMELPVGEGQAEFTVPRLTPGAETEELFAVPTARRALILAGPAISVRGDQLGLLRRTTRWTDRVELFVHPRTVRLAATANGLVRDLEGQTTSTITDSDLSFHALRSYEPGDDIRNVHWRTSARTGQLMVRQYQETRRSQLLLAFDAERERFASDDEFELGVSVLASIGVQVIREETELRALWQRGAMRVETPTALLDDSCRIQPVEASGAGLREYLRQATLRLAPPSLAITVVGSQVEPAELRAATTLWGLDTETILIRVDEAGEPRLGRLGRSMLVTVSALSELPALLKRASR</sequence>
<keyword evidence="1" id="KW-0812">Transmembrane</keyword>
<dbReference type="Proteomes" id="UP001174208">
    <property type="component" value="Unassembled WGS sequence"/>
</dbReference>
<feature type="domain" description="DUF58" evidence="2">
    <location>
        <begin position="249"/>
        <end position="328"/>
    </location>
</feature>
<name>A0ABT8KBZ8_9MICO</name>
<proteinExistence type="predicted"/>
<keyword evidence="1" id="KW-1133">Transmembrane helix</keyword>
<reference evidence="3" key="1">
    <citation type="submission" date="2023-06" db="EMBL/GenBank/DDBJ databases">
        <title>MT1 and MT2 Draft Genomes of Novel Species.</title>
        <authorList>
            <person name="Venkateswaran K."/>
        </authorList>
    </citation>
    <scope>NUCLEOTIDE SEQUENCE</scope>
    <source>
        <strain evidence="3">F6_8S_P_1B</strain>
    </source>
</reference>
<feature type="transmembrane region" description="Helical" evidence="1">
    <location>
        <begin position="87"/>
        <end position="107"/>
    </location>
</feature>
<protein>
    <submittedName>
        <fullName evidence="3">DUF58 domain-containing protein</fullName>
    </submittedName>
</protein>
<evidence type="ECO:0000256" key="1">
    <source>
        <dbReference type="SAM" id="Phobius"/>
    </source>
</evidence>
<dbReference type="PANTHER" id="PTHR34351:SF1">
    <property type="entry name" value="SLR1927 PROTEIN"/>
    <property type="match status" value="1"/>
</dbReference>
<accession>A0ABT8KBZ8</accession>
<keyword evidence="4" id="KW-1185">Reference proteome</keyword>
<evidence type="ECO:0000313" key="4">
    <source>
        <dbReference type="Proteomes" id="UP001174208"/>
    </source>
</evidence>
<dbReference type="EMBL" id="JAROCF010000001">
    <property type="protein sequence ID" value="MDN4614973.1"/>
    <property type="molecule type" value="Genomic_DNA"/>
</dbReference>
<evidence type="ECO:0000313" key="3">
    <source>
        <dbReference type="EMBL" id="MDN4614973.1"/>
    </source>
</evidence>
<feature type="transmembrane region" description="Helical" evidence="1">
    <location>
        <begin position="57"/>
        <end position="81"/>
    </location>
</feature>
<gene>
    <name evidence="3" type="ORF">P5G50_10980</name>
</gene>
<keyword evidence="1" id="KW-0472">Membrane</keyword>
<evidence type="ECO:0000259" key="2">
    <source>
        <dbReference type="Pfam" id="PF01882"/>
    </source>
</evidence>
<dbReference type="PANTHER" id="PTHR34351">
    <property type="entry name" value="SLR1927 PROTEIN-RELATED"/>
    <property type="match status" value="1"/>
</dbReference>
<organism evidence="3 4">
    <name type="scientific">Leifsonia williamsii</name>
    <dbReference type="NCBI Taxonomy" id="3035919"/>
    <lineage>
        <taxon>Bacteria</taxon>
        <taxon>Bacillati</taxon>
        <taxon>Actinomycetota</taxon>
        <taxon>Actinomycetes</taxon>
        <taxon>Micrococcales</taxon>
        <taxon>Microbacteriaceae</taxon>
        <taxon>Leifsonia</taxon>
    </lineage>
</organism>
<dbReference type="InterPro" id="IPR002881">
    <property type="entry name" value="DUF58"/>
</dbReference>
<dbReference type="RefSeq" id="WP_301209066.1">
    <property type="nucleotide sequence ID" value="NZ_JAROCF010000001.1"/>
</dbReference>